<name>A0A543IL86_9ACTN</name>
<organism evidence="5 6">
    <name type="scientific">Actinomadura hallensis</name>
    <dbReference type="NCBI Taxonomy" id="337895"/>
    <lineage>
        <taxon>Bacteria</taxon>
        <taxon>Bacillati</taxon>
        <taxon>Actinomycetota</taxon>
        <taxon>Actinomycetes</taxon>
        <taxon>Streptosporangiales</taxon>
        <taxon>Thermomonosporaceae</taxon>
        <taxon>Actinomadura</taxon>
    </lineage>
</organism>
<proteinExistence type="predicted"/>
<dbReference type="InterPro" id="IPR011006">
    <property type="entry name" value="CheY-like_superfamily"/>
</dbReference>
<dbReference type="SMART" id="SM01012">
    <property type="entry name" value="ANTAR"/>
    <property type="match status" value="1"/>
</dbReference>
<keyword evidence="2" id="KW-0804">Transcription</keyword>
<dbReference type="Proteomes" id="UP000316706">
    <property type="component" value="Unassembled WGS sequence"/>
</dbReference>
<evidence type="ECO:0000256" key="2">
    <source>
        <dbReference type="ARBA" id="ARBA00023163"/>
    </source>
</evidence>
<dbReference type="InterPro" id="IPR036388">
    <property type="entry name" value="WH-like_DNA-bd_sf"/>
</dbReference>
<comment type="caution">
    <text evidence="5">The sequence shown here is derived from an EMBL/GenBank/DDBJ whole genome shotgun (WGS) entry which is preliminary data.</text>
</comment>
<feature type="region of interest" description="Disordered" evidence="3">
    <location>
        <begin position="89"/>
        <end position="123"/>
    </location>
</feature>
<feature type="domain" description="ANTAR" evidence="4">
    <location>
        <begin position="241"/>
        <end position="302"/>
    </location>
</feature>
<keyword evidence="1" id="KW-0805">Transcription regulation</keyword>
<reference evidence="5 6" key="1">
    <citation type="submission" date="2019-06" db="EMBL/GenBank/DDBJ databases">
        <title>Sequencing the genomes of 1000 actinobacteria strains.</title>
        <authorList>
            <person name="Klenk H.-P."/>
        </authorList>
    </citation>
    <scope>NUCLEOTIDE SEQUENCE [LARGE SCALE GENOMIC DNA]</scope>
    <source>
        <strain evidence="5 6">DSM 45043</strain>
    </source>
</reference>
<feature type="compositionally biased region" description="Low complexity" evidence="3">
    <location>
        <begin position="89"/>
        <end position="99"/>
    </location>
</feature>
<dbReference type="GO" id="GO:0003723">
    <property type="term" value="F:RNA binding"/>
    <property type="evidence" value="ECO:0007669"/>
    <property type="project" value="InterPro"/>
</dbReference>
<evidence type="ECO:0000256" key="1">
    <source>
        <dbReference type="ARBA" id="ARBA00023015"/>
    </source>
</evidence>
<dbReference type="PROSITE" id="PS50921">
    <property type="entry name" value="ANTAR"/>
    <property type="match status" value="1"/>
</dbReference>
<accession>A0A543IL86</accession>
<sequence length="308" mass="32378">MNRGHHGRGAGQAPPTPEPAAQDNLGGVTPTETVLTDQLALEIARLGMVGESSDIGTLHRVTDLASRAVPGCAGASSVRWALPAEPVGDPGAALGLPPGADDDVPRVPRQDGGPESAPSGVAVPEEFRPEPLAAAASHPDLAEITERQLARGRGPIFDAVLDRRPQTSDDVLAETRWPEAVADMLRRGVRCFSTTPHLNPPVLVTLTLFGVTPKSLGPARHGLASLLMAQGSAAVSNTRQYDDVHRTAIQLQEAVEARAIVDQAKGILMHALGCDAETAFAEMRRISQTRHVKLTALAQRIVGEQGLP</sequence>
<evidence type="ECO:0000259" key="4">
    <source>
        <dbReference type="PROSITE" id="PS50921"/>
    </source>
</evidence>
<keyword evidence="6" id="KW-1185">Reference proteome</keyword>
<evidence type="ECO:0000313" key="5">
    <source>
        <dbReference type="EMBL" id="TQM71343.1"/>
    </source>
</evidence>
<dbReference type="InterPro" id="IPR005561">
    <property type="entry name" value="ANTAR"/>
</dbReference>
<evidence type="ECO:0000256" key="3">
    <source>
        <dbReference type="SAM" id="MobiDB-lite"/>
    </source>
</evidence>
<dbReference type="InterPro" id="IPR029016">
    <property type="entry name" value="GAF-like_dom_sf"/>
</dbReference>
<dbReference type="SUPFAM" id="SSF55781">
    <property type="entry name" value="GAF domain-like"/>
    <property type="match status" value="1"/>
</dbReference>
<dbReference type="AlphaFoldDB" id="A0A543IL86"/>
<feature type="region of interest" description="Disordered" evidence="3">
    <location>
        <begin position="1"/>
        <end position="31"/>
    </location>
</feature>
<gene>
    <name evidence="5" type="ORF">FHX41_5108</name>
</gene>
<dbReference type="Gene3D" id="1.10.10.10">
    <property type="entry name" value="Winged helix-like DNA-binding domain superfamily/Winged helix DNA-binding domain"/>
    <property type="match status" value="1"/>
</dbReference>
<dbReference type="EMBL" id="VFPO01000001">
    <property type="protein sequence ID" value="TQM71343.1"/>
    <property type="molecule type" value="Genomic_DNA"/>
</dbReference>
<dbReference type="SUPFAM" id="SSF52172">
    <property type="entry name" value="CheY-like"/>
    <property type="match status" value="1"/>
</dbReference>
<dbReference type="Pfam" id="PF03861">
    <property type="entry name" value="ANTAR"/>
    <property type="match status" value="1"/>
</dbReference>
<protein>
    <submittedName>
        <fullName evidence="5">ANTAR domain-containing protein</fullName>
    </submittedName>
</protein>
<evidence type="ECO:0000313" key="6">
    <source>
        <dbReference type="Proteomes" id="UP000316706"/>
    </source>
</evidence>
<dbReference type="Gene3D" id="3.30.450.40">
    <property type="match status" value="1"/>
</dbReference>